<dbReference type="AlphaFoldDB" id="A0A0W1JK44"/>
<evidence type="ECO:0000259" key="1">
    <source>
        <dbReference type="Pfam" id="PF13208"/>
    </source>
</evidence>
<dbReference type="InterPro" id="IPR028932">
    <property type="entry name" value="TerB-C"/>
</dbReference>
<feature type="domain" description="TerB N-terminal" evidence="1">
    <location>
        <begin position="641"/>
        <end position="874"/>
    </location>
</feature>
<feature type="domain" description="TerB-C" evidence="2">
    <location>
        <begin position="1163"/>
        <end position="1223"/>
    </location>
</feature>
<gene>
    <name evidence="3" type="ORF">AT727_20345</name>
</gene>
<dbReference type="Proteomes" id="UP000054623">
    <property type="component" value="Unassembled WGS sequence"/>
</dbReference>
<evidence type="ECO:0000313" key="4">
    <source>
        <dbReference type="Proteomes" id="UP000054623"/>
    </source>
</evidence>
<dbReference type="Pfam" id="PF13208">
    <property type="entry name" value="TerB_N"/>
    <property type="match status" value="1"/>
</dbReference>
<dbReference type="Pfam" id="PF15615">
    <property type="entry name" value="TerB_C"/>
    <property type="match status" value="2"/>
</dbReference>
<dbReference type="EMBL" id="LOCK01000018">
    <property type="protein sequence ID" value="KTE91829.1"/>
    <property type="molecule type" value="Genomic_DNA"/>
</dbReference>
<comment type="caution">
    <text evidence="3">The sequence shown here is derived from an EMBL/GenBank/DDBJ whole genome shotgun (WGS) entry which is preliminary data.</text>
</comment>
<feature type="domain" description="TerB-C" evidence="2">
    <location>
        <begin position="973"/>
        <end position="1122"/>
    </location>
</feature>
<name>A0A0W1JK44_DESHA</name>
<evidence type="ECO:0000313" key="3">
    <source>
        <dbReference type="EMBL" id="KTE91829.1"/>
    </source>
</evidence>
<accession>A0A0W1JK44</accession>
<proteinExistence type="predicted"/>
<evidence type="ECO:0000259" key="2">
    <source>
        <dbReference type="Pfam" id="PF15615"/>
    </source>
</evidence>
<reference evidence="3 4" key="1">
    <citation type="submission" date="2015-12" db="EMBL/GenBank/DDBJ databases">
        <title>Draft Genome Sequence of Desulfitobacterium hafniense Strain DH, a Sulfate-reducing Bacterium Isolated from Paddy Soils.</title>
        <authorList>
            <person name="Bao P."/>
            <person name="Zhang X."/>
            <person name="Li G."/>
        </authorList>
    </citation>
    <scope>NUCLEOTIDE SEQUENCE [LARGE SCALE GENOMIC DNA]</scope>
    <source>
        <strain evidence="3 4">DH</strain>
    </source>
</reference>
<sequence length="1230" mass="140570">MVKIKMSLLKNLLSGISSIFSGSPYRIIISIENKKFLINVYKGSRAIPFAQLLNKYPELSELSAWVTYQKDRTVIPLGNLAYIKKELSRLTSGEQKNKLEVSIAQKIQRLQPIKMPAGFEICFGWNDLEKALTQKSRGEYWGEGSYVSESEYWSLPGFVENDDPWLKKNKIQGKEIFEFISHVFPEWKKRGLPVKCEIVLNPEPAFTMKINQIGKDTLTGEILWRITPQRIIEIPDLKGYILADSFLYEGLSPATFSSNIPLQSGEFTLKDEEIAIFQQEILPKIRKWTKGNLEELSKRHRVVENGGELILSVARGEINGIGYGEAVPYFVGGNERIKAEELSKEIQPGRKYLRLNSGWYPVARLKQLGIGPMGRLTDGTALSNYLKLSATEVLRRGSERFDGPWQRLEFPELKLPVNDTPAKIVAKHLEFLTQWGIPGGFIGTFADYEVILLEMLTNLLQGTPQIRVLIVGKKALFSDMTEQWHAIVSAKYEGNKKDPELKNNAAGLYMATPNALENHPPLSRAKWDLLMILEADALIKSSTSKLYNNLVSCKARLVLGLFTGTEFFSHQQSFEALSSIFGIQDRATVWKYGVRNPYEEKITLPSAYRLRKRFETGKKTPEGLAEFTLPNDLPNTAVPIPPRTENTIQVSSVKGNLEFALSIETSSLNSYGGYYNGGRFLQEAKQLVEHVEHRAKFIPFMSYWPTYSSMSMEQQKWYFYWRGQVRKGSYPDTDLSYIFVHVYELINNVGVQNPQDGYQQLFNLWINYRERYPKLDHYLVDWLTDYVAMFGCNVDLLEVYQHLDHKNADPDYLNIILTGYKKSGIGRLSLELINQIADYSIFRSKFYNESGQTLLVEYIPKTIEKVNAFLLEKHHGGILDLFQPSQREKIQREPFRSAVYCYKVSQQITLETVPYIKHKPLREFLTAVIKHTENKLREAKGYNGRLRGYVLEPEIKIWIDDFLASEIEGLEPATKPSLKIELDTSKVFQLIEDSDKVRDMLIIPGDEAQVEEEKEYQPVKGKNIAGSMERPQGTPLHLLTYLESVHQLLKELGSRQLELLKVLAESLWELGDQKLSGLFPDLLIDSVVDDINEVSLQYLGDLLIAVEGSQKIVADDFRDELEYLLPRLGKAKSLESEPPCQALDLPEEWETFRTNISIFQHQALAAFSQEADLIARINKIAEECLMMPEMLIDSINEVALENIGDIIINLESFPPAINEEYQEWIKKITA</sequence>
<organism evidence="3 4">
    <name type="scientific">Desulfitobacterium hafniense</name>
    <name type="common">Desulfitobacterium frappieri</name>
    <dbReference type="NCBI Taxonomy" id="49338"/>
    <lineage>
        <taxon>Bacteria</taxon>
        <taxon>Bacillati</taxon>
        <taxon>Bacillota</taxon>
        <taxon>Clostridia</taxon>
        <taxon>Eubacteriales</taxon>
        <taxon>Desulfitobacteriaceae</taxon>
        <taxon>Desulfitobacterium</taxon>
    </lineage>
</organism>
<protein>
    <submittedName>
        <fullName evidence="3">Uncharacterized protein</fullName>
    </submittedName>
</protein>
<dbReference type="OrthoDB" id="2663344at2"/>
<dbReference type="InterPro" id="IPR025266">
    <property type="entry name" value="TerB_N"/>
</dbReference>